<protein>
    <submittedName>
        <fullName evidence="1">204L</fullName>
    </submittedName>
</protein>
<reference evidence="1 2" key="6">
    <citation type="journal article" date="1992" name="Virus Genes">
        <title>Characterization of the third origin of DNA replication of the genome of insect iridescent virus type 6.</title>
        <authorList>
            <person name="Sonntag K.C."/>
            <person name="Darai G."/>
        </authorList>
    </citation>
    <scope>NUCLEOTIDE SEQUENCE [LARGE SCALE GENOMIC DNA]</scope>
</reference>
<reference evidence="1 2" key="5">
    <citation type="journal article" date="1992" name="Virus Genes">
        <title>Identification and mapping of origins of DNA replication within the DNA sequences of the genome of insect iridescent virus type 6.</title>
        <authorList>
            <person name="Handermann M."/>
            <person name="Schnitzler P."/>
            <person name="Rosen-Wolff A."/>
            <person name="Raab K."/>
            <person name="Sonntag K.C."/>
            <person name="Darai G."/>
        </authorList>
    </citation>
    <scope>NUCLEOTIDE SEQUENCE [LARGE SCALE GENOMIC DNA]</scope>
</reference>
<reference evidence="1 2" key="7">
    <citation type="journal article" date="1993" name="J. Gen. Virol.">
        <title>Identification of the gene encoding the major capsid protein of insect iridescent virus type 6 by polymerase chain reaction.</title>
        <authorList>
            <person name="Stohwasser R."/>
            <person name="Raab K."/>
            <person name="Schnitzler P."/>
            <person name="Janssen W."/>
            <person name="Darai G."/>
        </authorList>
    </citation>
    <scope>NUCLEOTIDE SEQUENCE [LARGE SCALE GENOMIC DNA]</scope>
</reference>
<organismHost>
    <name type="scientific">Chilo suppressalis</name>
    <name type="common">Asiatic rice borer moth</name>
    <dbReference type="NCBI Taxonomy" id="168631"/>
</organismHost>
<reference evidence="1 2" key="14">
    <citation type="journal article" date="1999" name="Virus Genes">
        <title>Identification of a gene cluster within the genome of Chilo iridescent virus encoding enzymes involved in viral DNA replication and processing.</title>
        <authorList>
            <person name="Muller K."/>
            <person name="Tidona C.A."/>
            <person name="Darai G."/>
        </authorList>
    </citation>
    <scope>NUCLEOTIDE SEQUENCE [LARGE SCALE GENOMIC DNA]</scope>
</reference>
<proteinExistence type="predicted"/>
<reference evidence="1 2" key="8">
    <citation type="journal article" date="1994" name="Intervirology">
        <title>Identification of the primary structure and the coding capacity of the genome of insect iridescent virus type 6 between the genome coordinates 0.310 and 0.347 (7990 bp).</title>
        <authorList>
            <person name="Sonntag K.C."/>
            <person name="Schnitzler P."/>
            <person name="Janssen W."/>
            <person name="Darai G."/>
        </authorList>
    </citation>
    <scope>NUCLEOTIDE SEQUENCE [LARGE SCALE GENOMIC DNA]</scope>
</reference>
<organismHost>
    <name type="scientific">Gryllus bimaculatus</name>
    <name type="common">Two-spotted cricket</name>
    <dbReference type="NCBI Taxonomy" id="6999"/>
</organismHost>
<organismHost>
    <name type="scientific">Spodoptera frugiperda</name>
    <name type="common">Fall armyworm</name>
    <dbReference type="NCBI Taxonomy" id="7108"/>
</organismHost>
<dbReference type="KEGG" id="vg:1733242"/>
<keyword evidence="2" id="KW-1185">Reference proteome</keyword>
<reference evidence="1 2" key="13">
    <citation type="journal article" date="1998" name="Virus Genes">
        <title>Identification of a thymidylate synthase gene within the genome of Chilo iridescent virus.</title>
        <authorList>
            <person name="Muller K."/>
            <person name="Tidona C.A."/>
            <person name="Bahr U."/>
            <person name="Darai G."/>
        </authorList>
    </citation>
    <scope>NUCLEOTIDE SEQUENCE [LARGE SCALE GENOMIC DNA]</scope>
</reference>
<organismHost>
    <name type="scientific">Acheta domesticus</name>
    <name type="common">House cricket</name>
    <dbReference type="NCBI Taxonomy" id="6997"/>
</organismHost>
<name>Q91FW6_IIV6</name>
<evidence type="ECO:0000313" key="1">
    <source>
        <dbReference type="EMBL" id="AAK82066.1"/>
    </source>
</evidence>
<dbReference type="EMBL" id="AF303741">
    <property type="protein sequence ID" value="AAK82066.1"/>
    <property type="molecule type" value="Genomic_DNA"/>
</dbReference>
<reference evidence="1 2" key="1">
    <citation type="journal article" date="1984" name="J. Virol.">
        <title>DNA analysis of insect iridescent virus 6: evidence for circular permutation and terminal redundancy.</title>
        <authorList>
            <person name="Delius H."/>
            <person name="Darai G."/>
            <person name="Fluegel R.M."/>
        </authorList>
    </citation>
    <scope>NUCLEOTIDE SEQUENCE [LARGE SCALE GENOMIC DNA]</scope>
</reference>
<reference evidence="1 2" key="12">
    <citation type="journal article" date="1997" name="Virus Genes">
        <title>The DNA sequence of Chilo iridescent virus between the genome coordinates 0.101 and 0.391; similarities in coding strategy between insect and vertebrate iridoviruses.</title>
        <authorList>
            <person name="Bahr U."/>
            <person name="Tidona C.A."/>
            <person name="Darai G."/>
        </authorList>
    </citation>
    <scope>NUCLEOTIDE SEQUENCE [LARGE SCALE GENOMIC DNA]</scope>
</reference>
<sequence length="62" mass="7876">MIIYRKFFIENFKIKFLWKCIYRKLNQIHLLILIKKNVHSNINNNKYCYIYSLVNIYFWIKL</sequence>
<dbReference type="Proteomes" id="UP000001359">
    <property type="component" value="Segment"/>
</dbReference>
<organismHost>
    <name type="scientific">Gryllus campestris</name>
    <dbReference type="NCBI Taxonomy" id="58607"/>
</organismHost>
<reference evidence="1 2" key="9">
    <citation type="journal article" date="1994" name="J. Gen. Virol.">
        <title>Insect iridescent virus type 6 encodes a polypeptide related to the largest subunit of eukaryotic RNA polymerase II.</title>
        <authorList>
            <person name="Schnitzler P."/>
            <person name="Sonntag K.C."/>
            <person name="Muller M."/>
            <person name="Janssen W."/>
            <person name="Bugert J.J."/>
            <person name="Koonin E.V."/>
            <person name="Darai G."/>
        </authorList>
    </citation>
    <scope>NUCLEOTIDE SEQUENCE [LARGE SCALE GENOMIC DNA]</scope>
</reference>
<reference evidence="1 2" key="15">
    <citation type="journal article" date="2001" name="Virology">
        <title>Analysis of the first complete DNA sequence of an invertebrate iridovirus: coding strategy of the genome of Chilo iridescent virus.</title>
        <authorList>
            <person name="Jakob N.J."/>
            <person name="Muller K."/>
            <person name="Bahr U."/>
            <person name="Darai G."/>
        </authorList>
    </citation>
    <scope>NUCLEOTIDE SEQUENCE [LARGE SCALE GENOMIC DNA]</scope>
</reference>
<accession>Q91FW6</accession>
<reference evidence="1 2" key="3">
    <citation type="journal article" date="1987" name="Virology">
        <title>Molecular cloning and physical mapping of the genome of insect iridescent virus type 6: further evidence for circular permutation of the viral genome.</title>
        <authorList>
            <person name="Schnitzler P."/>
            <person name="Soltau J.B."/>
            <person name="Fischer M."/>
            <person name="Reisner H."/>
            <person name="Scholz J."/>
            <person name="Delius H."/>
            <person name="Darai G."/>
        </authorList>
    </citation>
    <scope>NUCLEOTIDE SEQUENCE [LARGE SCALE GENOMIC DNA]</scope>
</reference>
<reference evidence="1 2" key="10">
    <citation type="journal article" date="1994" name="Nucleic Acids Res.">
        <title>Identification of genes encoding zinc finger proteins, non-histone chromosomal HMG protein homologue, and a putative GTP phosphohydrolase in the genome of Chilo iridescent virus.</title>
        <authorList>
            <person name="Schnitzler P."/>
            <person name="Hug M."/>
            <person name="Handermann M."/>
            <person name="Janssen W."/>
            <person name="Koonin E.V."/>
            <person name="Delius H."/>
            <person name="Darai C."/>
        </authorList>
    </citation>
    <scope>NUCLEOTIDE SEQUENCE [LARGE SCALE GENOMIC DNA]</scope>
</reference>
<dbReference type="GeneID" id="1733242"/>
<reference evidence="1 2" key="2">
    <citation type="journal article" date="1986" name="Med. Microbiol. Immunol.">
        <title>Insect iridescent virus type 6 induced toxic degenerative hepatitis in mice.</title>
        <authorList>
            <person name="Lorbacher de Ruiz H."/>
            <person name="Gelderblom H."/>
            <person name="Hofmann W."/>
            <person name="Darai G."/>
        </authorList>
    </citation>
    <scope>NUCLEOTIDE SEQUENCE [LARGE SCALE GENOMIC DNA]</scope>
</reference>
<reference evidence="1 2" key="11">
    <citation type="journal article" date="1994" name="Virus Genes">
        <title>Chilo iridescent virus encodes a putative helicase belonging to a distinct family within the "DEAD/H" superfamily: implications for the evolution of large DNA viruses.</title>
        <authorList>
            <person name="Sonntag K.C."/>
            <person name="Schnitzler P."/>
            <person name="Koonin E.V."/>
            <person name="Darai G."/>
        </authorList>
    </citation>
    <scope>NUCLEOTIDE SEQUENCE [LARGE SCALE GENOMIC DNA]</scope>
</reference>
<organism evidence="1 2">
    <name type="scientific">Invertebrate iridescent virus 6</name>
    <name type="common">IIV-6</name>
    <name type="synonym">Chilo iridescent virus</name>
    <dbReference type="NCBI Taxonomy" id="176652"/>
    <lineage>
        <taxon>Viruses</taxon>
        <taxon>Varidnaviria</taxon>
        <taxon>Bamfordvirae</taxon>
        <taxon>Nucleocytoviricota</taxon>
        <taxon>Megaviricetes</taxon>
        <taxon>Pimascovirales</taxon>
        <taxon>Pimascovirales incertae sedis</taxon>
        <taxon>Iridoviridae</taxon>
        <taxon>Betairidovirinae</taxon>
        <taxon>Iridovirus</taxon>
        <taxon>Iridovirus chilo1</taxon>
    </lineage>
</organism>
<evidence type="ECO:0000313" key="2">
    <source>
        <dbReference type="Proteomes" id="UP000001359"/>
    </source>
</evidence>
<reference evidence="1 2" key="4">
    <citation type="journal article" date="1988" name="Virology">
        <title>Identification and characterization of the repetitive DNA element in the genome of insect iridescent virus type 6.</title>
        <authorList>
            <person name="Fischer M."/>
            <person name="Schnitzler P."/>
            <person name="Delius H."/>
            <person name="Darai G."/>
        </authorList>
    </citation>
    <scope>NUCLEOTIDE SEQUENCE [LARGE SCALE GENOMIC DNA]</scope>
</reference>
<dbReference type="RefSeq" id="NP_149667.1">
    <property type="nucleotide sequence ID" value="NC_003038.1"/>
</dbReference>